<dbReference type="AlphaFoldDB" id="A0A645EFH3"/>
<sequence length="256" mass="27235">MLVLEDGRLVGKAGLGIGQVVHAKPCKHRHQCDPRHPDEGGVLRPEGLRLAGLHDGLRITAEHTEDASGDHQRAQELHGRYAEVAQARIHAQCRSLALLGEEEADVGHAGAEVAAAQAAQQRQDQHGGIAGGVVLHRKADADGGDQQRCGGDGGPAAAAEHRHHERVEDAQRGARQRGRGRQPEQLVGRILEAHGGQVDRDGAPDLPDAERQEQRRHRDPQVALGDGLAFALPEGLVLRGPEGQQTALAGRCRKGG</sequence>
<organism evidence="2">
    <name type="scientific">bioreactor metagenome</name>
    <dbReference type="NCBI Taxonomy" id="1076179"/>
    <lineage>
        <taxon>unclassified sequences</taxon>
        <taxon>metagenomes</taxon>
        <taxon>ecological metagenomes</taxon>
    </lineage>
</organism>
<feature type="compositionally biased region" description="Basic and acidic residues" evidence="1">
    <location>
        <begin position="159"/>
        <end position="172"/>
    </location>
</feature>
<feature type="region of interest" description="Disordered" evidence="1">
    <location>
        <begin position="141"/>
        <end position="224"/>
    </location>
</feature>
<protein>
    <submittedName>
        <fullName evidence="2">Uncharacterized protein</fullName>
    </submittedName>
</protein>
<feature type="compositionally biased region" description="Basic and acidic residues" evidence="1">
    <location>
        <begin position="197"/>
        <end position="213"/>
    </location>
</feature>
<name>A0A645EFH3_9ZZZZ</name>
<gene>
    <name evidence="2" type="ORF">SDC9_146533</name>
</gene>
<accession>A0A645EFH3</accession>
<evidence type="ECO:0000313" key="2">
    <source>
        <dbReference type="EMBL" id="MPM99342.1"/>
    </source>
</evidence>
<comment type="caution">
    <text evidence="2">The sequence shown here is derived from an EMBL/GenBank/DDBJ whole genome shotgun (WGS) entry which is preliminary data.</text>
</comment>
<reference evidence="2" key="1">
    <citation type="submission" date="2019-08" db="EMBL/GenBank/DDBJ databases">
        <authorList>
            <person name="Kucharzyk K."/>
            <person name="Murdoch R.W."/>
            <person name="Higgins S."/>
            <person name="Loffler F."/>
        </authorList>
    </citation>
    <scope>NUCLEOTIDE SEQUENCE</scope>
</reference>
<dbReference type="EMBL" id="VSSQ01045445">
    <property type="protein sequence ID" value="MPM99342.1"/>
    <property type="molecule type" value="Genomic_DNA"/>
</dbReference>
<proteinExistence type="predicted"/>
<evidence type="ECO:0000256" key="1">
    <source>
        <dbReference type="SAM" id="MobiDB-lite"/>
    </source>
</evidence>